<keyword evidence="8 12" id="KW-0408">Iron</keyword>
<comment type="cofactor">
    <cofactor evidence="11">
        <name>pyrroloquinoline quinone</name>
        <dbReference type="ChEBI" id="CHEBI:58442"/>
    </cofactor>
    <text evidence="11">Binds 1 PQQ group per subunit.</text>
</comment>
<evidence type="ECO:0000256" key="8">
    <source>
        <dbReference type="ARBA" id="ARBA00023004"/>
    </source>
</evidence>
<dbReference type="Pfam" id="PF01011">
    <property type="entry name" value="PQQ"/>
    <property type="match status" value="2"/>
</dbReference>
<dbReference type="GO" id="GO:0020037">
    <property type="term" value="F:heme binding"/>
    <property type="evidence" value="ECO:0007669"/>
    <property type="project" value="InterPro"/>
</dbReference>
<feature type="binding site" description="axial binding residue" evidence="12">
    <location>
        <position position="651"/>
    </location>
    <ligand>
        <name>heme c</name>
        <dbReference type="ChEBI" id="CHEBI:61717"/>
    </ligand>
    <ligandPart>
        <name>Fe</name>
        <dbReference type="ChEBI" id="CHEBI:18248"/>
    </ligandPart>
</feature>
<dbReference type="Gene3D" id="1.10.760.10">
    <property type="entry name" value="Cytochrome c-like domain"/>
    <property type="match status" value="1"/>
</dbReference>
<dbReference type="GO" id="GO:0016614">
    <property type="term" value="F:oxidoreductase activity, acting on CH-OH group of donors"/>
    <property type="evidence" value="ECO:0007669"/>
    <property type="project" value="InterPro"/>
</dbReference>
<sequence length="689" mass="75801">MKRNVAGALLGALLASCSGGRDEAGDGNWTLYGLDSAEQRFSHLEQITPETVGRLGLAWSMDLPAQARSLQGTPLAIDGVLYFSTSPSKVYAVEAATGKQLWEYDPQAGIQHPRVLRTSHQGSRGIGYYKGAILLASLDGRLISIDCKTGKPRWIVNTIEEADSRKVITGAPRVFAGKVIVGNSGADFGTRGYVTTYDAETGRKLWRFYTVPGDPAKGFEDKAQEMAAKTWTGEWWRWGGGGTVWNGITYDKELNRIYIGVGNSSNYNPAQRSPGGGDNLFLASIVALDADTGKYVWHYQENPREAWDWKATNEMILTQMDIGGEKRPVLMQAAINGFFYILDRRDGKLLSANKYAKATWADRIDLKTGRPVEIKNARYEDGPVTMYPSQLGAHNWQAMSYNPELGLAFIPILKQPGTYWTTPEKAKEAESFVLGVKHYEFALGSRFSLAKVEPDDGTGGLLAWDPKTGKARWTVKYKTGWNGGTLATATGLVFQGDAAGWFHAYEAGTGKELWKFDAHNGIIAPPITYLAGNRQYVTLLVGYGAAAPDDPGWRFGKHLPRVLTFVLDGKAKLPATPPPNPPLEIFDNPAFKIDPASAARGRDLWLRNCSICHRPGGGTANWPDLRESAMAHDYESLRKIVKDGALAQLGMPQFDELSDQDIHDINNAVYDYSRKALRGEKEDGTTRLF</sequence>
<evidence type="ECO:0000256" key="5">
    <source>
        <dbReference type="ARBA" id="ARBA00022837"/>
    </source>
</evidence>
<dbReference type="GO" id="GO:0016020">
    <property type="term" value="C:membrane"/>
    <property type="evidence" value="ECO:0007669"/>
    <property type="project" value="InterPro"/>
</dbReference>
<dbReference type="SMART" id="SM00564">
    <property type="entry name" value="PQQ"/>
    <property type="match status" value="6"/>
</dbReference>
<gene>
    <name evidence="14" type="ORF">GCM10011614_30650</name>
</gene>
<comment type="cofactor">
    <cofactor evidence="12">
        <name>Ca(2+)</name>
        <dbReference type="ChEBI" id="CHEBI:29108"/>
    </cofactor>
    <text evidence="12">Binds 1 Ca(2+) ion per subunit.</text>
</comment>
<feature type="binding site" description="covalent" evidence="11">
    <location>
        <position position="609"/>
    </location>
    <ligand>
        <name>heme c</name>
        <dbReference type="ChEBI" id="CHEBI:61717"/>
    </ligand>
</feature>
<dbReference type="PROSITE" id="PS51257">
    <property type="entry name" value="PROKAR_LIPOPROTEIN"/>
    <property type="match status" value="1"/>
</dbReference>
<comment type="caution">
    <text evidence="14">The sequence shown here is derived from an EMBL/GenBank/DDBJ whole genome shotgun (WGS) entry which is preliminary data.</text>
</comment>
<feature type="binding site" evidence="11">
    <location>
        <position position="124"/>
    </location>
    <ligand>
        <name>pyrroloquinoline quinone</name>
        <dbReference type="ChEBI" id="CHEBI:58442"/>
    </ligand>
</feature>
<dbReference type="GO" id="GO:0005509">
    <property type="term" value="F:calcium ion binding"/>
    <property type="evidence" value="ECO:0007669"/>
    <property type="project" value="InterPro"/>
</dbReference>
<evidence type="ECO:0000256" key="11">
    <source>
        <dbReference type="PIRSR" id="PIRSR617512-2"/>
    </source>
</evidence>
<dbReference type="InterPro" id="IPR018391">
    <property type="entry name" value="PQQ_b-propeller_rpt"/>
</dbReference>
<proteinExistence type="inferred from homology"/>
<dbReference type="EMBL" id="BMZA01000015">
    <property type="protein sequence ID" value="GGZ13348.1"/>
    <property type="molecule type" value="Genomic_DNA"/>
</dbReference>
<dbReference type="InterPro" id="IPR036909">
    <property type="entry name" value="Cyt_c-like_dom_sf"/>
</dbReference>
<dbReference type="PANTHER" id="PTHR32303">
    <property type="entry name" value="QUINOPROTEIN ALCOHOL DEHYDROGENASE (CYTOCHROME C)"/>
    <property type="match status" value="1"/>
</dbReference>
<evidence type="ECO:0000256" key="3">
    <source>
        <dbReference type="ARBA" id="ARBA00022723"/>
    </source>
</evidence>
<accession>A0A918PKB0</accession>
<evidence type="ECO:0000256" key="7">
    <source>
        <dbReference type="ARBA" id="ARBA00023002"/>
    </source>
</evidence>
<keyword evidence="5 12" id="KW-0106">Calcium</keyword>
<dbReference type="SUPFAM" id="SSF46626">
    <property type="entry name" value="Cytochrome c"/>
    <property type="match status" value="1"/>
</dbReference>
<dbReference type="InterPro" id="IPR017512">
    <property type="entry name" value="PQQ_MeOH/EtOH_DH"/>
</dbReference>
<feature type="binding site" description="axial binding residue" evidence="12">
    <location>
        <position position="613"/>
    </location>
    <ligand>
        <name>heme c</name>
        <dbReference type="ChEBI" id="CHEBI:61717"/>
    </ligand>
    <ligandPart>
        <name>Fe</name>
        <dbReference type="ChEBI" id="CHEBI:18248"/>
    </ligandPart>
</feature>
<protein>
    <recommendedName>
        <fullName evidence="13">Cytochrome c domain-containing protein</fullName>
    </recommendedName>
</protein>
<evidence type="ECO:0000256" key="4">
    <source>
        <dbReference type="ARBA" id="ARBA00022729"/>
    </source>
</evidence>
<dbReference type="Pfam" id="PF13442">
    <property type="entry name" value="Cytochrome_CBB3"/>
    <property type="match status" value="1"/>
</dbReference>
<evidence type="ECO:0000256" key="1">
    <source>
        <dbReference type="ARBA" id="ARBA00008156"/>
    </source>
</evidence>
<evidence type="ECO:0000313" key="15">
    <source>
        <dbReference type="Proteomes" id="UP000648075"/>
    </source>
</evidence>
<feature type="binding site" evidence="11">
    <location>
        <position position="243"/>
    </location>
    <ligand>
        <name>pyrroloquinoline quinone</name>
        <dbReference type="ChEBI" id="CHEBI:58442"/>
    </ligand>
</feature>
<feature type="active site" description="Proton acceptor" evidence="10">
    <location>
        <position position="308"/>
    </location>
</feature>
<evidence type="ECO:0000313" key="14">
    <source>
        <dbReference type="EMBL" id="GGZ13348.1"/>
    </source>
</evidence>
<feature type="domain" description="Cytochrome c" evidence="13">
    <location>
        <begin position="596"/>
        <end position="673"/>
    </location>
</feature>
<dbReference type="AlphaFoldDB" id="A0A918PKB0"/>
<dbReference type="InterPro" id="IPR011047">
    <property type="entry name" value="Quinoprotein_ADH-like_sf"/>
</dbReference>
<keyword evidence="4" id="KW-0732">Signal</keyword>
<evidence type="ECO:0000256" key="10">
    <source>
        <dbReference type="PIRSR" id="PIRSR617512-1"/>
    </source>
</evidence>
<feature type="binding site" evidence="11">
    <location>
        <position position="169"/>
    </location>
    <ligand>
        <name>pyrroloquinoline quinone</name>
        <dbReference type="ChEBI" id="CHEBI:58442"/>
    </ligand>
</feature>
<dbReference type="Gene3D" id="2.140.10.10">
    <property type="entry name" value="Quinoprotein alcohol dehydrogenase-like superfamily"/>
    <property type="match status" value="1"/>
</dbReference>
<evidence type="ECO:0000256" key="2">
    <source>
        <dbReference type="ARBA" id="ARBA00022617"/>
    </source>
</evidence>
<dbReference type="InterPro" id="IPR009056">
    <property type="entry name" value="Cyt_c-like_dom"/>
</dbReference>
<feature type="binding site" description="covalent" evidence="11">
    <location>
        <position position="612"/>
    </location>
    <ligand>
        <name>heme c</name>
        <dbReference type="ChEBI" id="CHEBI:61717"/>
    </ligand>
</feature>
<dbReference type="PROSITE" id="PS51007">
    <property type="entry name" value="CYTC"/>
    <property type="match status" value="1"/>
</dbReference>
<evidence type="ECO:0000256" key="9">
    <source>
        <dbReference type="ARBA" id="ARBA00023157"/>
    </source>
</evidence>
<dbReference type="InterPro" id="IPR002372">
    <property type="entry name" value="PQQ_rpt_dom"/>
</dbReference>
<evidence type="ECO:0000259" key="13">
    <source>
        <dbReference type="PROSITE" id="PS51007"/>
    </source>
</evidence>
<name>A0A918PKB0_9SPHN</name>
<feature type="binding site" evidence="11">
    <location>
        <begin position="185"/>
        <end position="186"/>
    </location>
    <ligand>
        <name>pyrroloquinoline quinone</name>
        <dbReference type="ChEBI" id="CHEBI:58442"/>
    </ligand>
</feature>
<reference evidence="14" key="1">
    <citation type="journal article" date="2014" name="Int. J. Syst. Evol. Microbiol.">
        <title>Complete genome sequence of Corynebacterium casei LMG S-19264T (=DSM 44701T), isolated from a smear-ripened cheese.</title>
        <authorList>
            <consortium name="US DOE Joint Genome Institute (JGI-PGF)"/>
            <person name="Walter F."/>
            <person name="Albersmeier A."/>
            <person name="Kalinowski J."/>
            <person name="Ruckert C."/>
        </authorList>
    </citation>
    <scope>NUCLEOTIDE SEQUENCE</scope>
    <source>
        <strain evidence="14">KCTC 32255</strain>
    </source>
</reference>
<dbReference type="GO" id="GO:0009055">
    <property type="term" value="F:electron transfer activity"/>
    <property type="evidence" value="ECO:0007669"/>
    <property type="project" value="InterPro"/>
</dbReference>
<feature type="binding site" evidence="12">
    <location>
        <position position="308"/>
    </location>
    <ligand>
        <name>Ca(2+)</name>
        <dbReference type="ChEBI" id="CHEBI:29108"/>
    </ligand>
</feature>
<dbReference type="NCBIfam" id="TIGR03075">
    <property type="entry name" value="PQQ_enz_alc_DH"/>
    <property type="match status" value="1"/>
</dbReference>
<dbReference type="Proteomes" id="UP000648075">
    <property type="component" value="Unassembled WGS sequence"/>
</dbReference>
<keyword evidence="3 12" id="KW-0479">Metal-binding</keyword>
<evidence type="ECO:0000256" key="6">
    <source>
        <dbReference type="ARBA" id="ARBA00022891"/>
    </source>
</evidence>
<evidence type="ECO:0000256" key="12">
    <source>
        <dbReference type="PIRSR" id="PIRSR617512-3"/>
    </source>
</evidence>
<comment type="cofactor">
    <cofactor evidence="11">
        <name>heme c</name>
        <dbReference type="ChEBI" id="CHEBI:61717"/>
    </cofactor>
    <text evidence="11">Binds 1 heme c group per subunit.</text>
</comment>
<feature type="binding site" evidence="11">
    <location>
        <begin position="395"/>
        <end position="396"/>
    </location>
    <ligand>
        <name>pyrroloquinoline quinone</name>
        <dbReference type="ChEBI" id="CHEBI:58442"/>
    </ligand>
</feature>
<dbReference type="SUPFAM" id="SSF50998">
    <property type="entry name" value="Quinoprotein alcohol dehydrogenase-like"/>
    <property type="match status" value="1"/>
</dbReference>
<comment type="similarity">
    <text evidence="1">Belongs to the bacterial PQQ dehydrogenase family.</text>
</comment>
<keyword evidence="6 11" id="KW-0634">PQQ</keyword>
<reference evidence="14" key="2">
    <citation type="submission" date="2020-09" db="EMBL/GenBank/DDBJ databases">
        <authorList>
            <person name="Sun Q."/>
            <person name="Kim S."/>
        </authorList>
    </citation>
    <scope>NUCLEOTIDE SEQUENCE</scope>
    <source>
        <strain evidence="14">KCTC 32255</strain>
    </source>
</reference>
<keyword evidence="7" id="KW-0560">Oxidoreductase</keyword>
<keyword evidence="9" id="KW-1015">Disulfide bond</keyword>
<keyword evidence="2 11" id="KW-0349">Heme</keyword>
<keyword evidence="15" id="KW-1185">Reference proteome</keyword>
<feature type="binding site" evidence="12">
    <location>
        <position position="263"/>
    </location>
    <ligand>
        <name>Ca(2+)</name>
        <dbReference type="ChEBI" id="CHEBI:29108"/>
    </ligand>
</feature>
<organism evidence="14 15">
    <name type="scientific">Novosphingobium colocasiae</name>
    <dbReference type="NCBI Taxonomy" id="1256513"/>
    <lineage>
        <taxon>Bacteria</taxon>
        <taxon>Pseudomonadati</taxon>
        <taxon>Pseudomonadota</taxon>
        <taxon>Alphaproteobacteria</taxon>
        <taxon>Sphingomonadales</taxon>
        <taxon>Sphingomonadaceae</taxon>
        <taxon>Novosphingobium</taxon>
    </lineage>
</organism>